<evidence type="ECO:0000313" key="3">
    <source>
        <dbReference type="Proteomes" id="UP000602653"/>
    </source>
</evidence>
<sequence>MSKKMVLGIIFMGAFGGIGLAVTVELLISGLTGSHYYHGSQSFMEQFDSETTPLIIQRSLYALYGVLTLVSFSVLRDMKWTPLAKLSIHGIIVAITGSVIGGVLGWWPQLSWAIGFIAIVLSLYTTAWIGYLVVTNYRIAKLNRQFRLRLGLPQAQLFFEPNQPILTPKDFTAELLAFKEREHPDLFIISESMEPLVEFGGQRYRAMLEQPRTVSTSSALISVLTMVGAYNFGFKFVYFYPVDGNDVIQ</sequence>
<keyword evidence="1" id="KW-1133">Transmembrane helix</keyword>
<protein>
    <submittedName>
        <fullName evidence="2">DUF3021 family protein</fullName>
    </submittedName>
</protein>
<keyword evidence="1" id="KW-0812">Transmembrane</keyword>
<dbReference type="Pfam" id="PF11457">
    <property type="entry name" value="DUF3021"/>
    <property type="match status" value="1"/>
</dbReference>
<dbReference type="Proteomes" id="UP000602653">
    <property type="component" value="Chromosome"/>
</dbReference>
<dbReference type="InterPro" id="IPR021560">
    <property type="entry name" value="DUF3021"/>
</dbReference>
<keyword evidence="1" id="KW-0472">Membrane</keyword>
<evidence type="ECO:0000313" key="2">
    <source>
        <dbReference type="EMBL" id="QRV01533.1"/>
    </source>
</evidence>
<feature type="transmembrane region" description="Helical" evidence="1">
    <location>
        <begin position="113"/>
        <end position="134"/>
    </location>
</feature>
<reference evidence="2 3" key="1">
    <citation type="submission" date="2021-02" db="EMBL/GenBank/DDBJ databases">
        <title>Complete Genome Sequence of Arcanobacterium phocisimile strain DSM 26142T from a harbour seal.</title>
        <authorList>
            <person name="Borowiak M."/>
            <person name="Alssahen M."/>
            <person name="Malorny B."/>
            <person name="Laemmler C."/>
            <person name="Siebert U."/>
            <person name="Ploetz M."/>
            <person name="Abdulmawjood A."/>
        </authorList>
    </citation>
    <scope>NUCLEOTIDE SEQUENCE [LARGE SCALE GENOMIC DNA]</scope>
    <source>
        <strain evidence="2 3">DSM 26142</strain>
    </source>
</reference>
<feature type="transmembrane region" description="Helical" evidence="1">
    <location>
        <begin position="213"/>
        <end position="232"/>
    </location>
</feature>
<dbReference type="EMBL" id="CP070228">
    <property type="protein sequence ID" value="QRV01533.1"/>
    <property type="molecule type" value="Genomic_DNA"/>
</dbReference>
<name>A0ABX7IEG7_9ACTO</name>
<proteinExistence type="predicted"/>
<evidence type="ECO:0000256" key="1">
    <source>
        <dbReference type="SAM" id="Phobius"/>
    </source>
</evidence>
<feature type="transmembrane region" description="Helical" evidence="1">
    <location>
        <begin position="55"/>
        <end position="75"/>
    </location>
</feature>
<keyword evidence="3" id="KW-1185">Reference proteome</keyword>
<accession>A0ABX7IEG7</accession>
<gene>
    <name evidence="2" type="ORF">JTE88_05310</name>
</gene>
<dbReference type="RefSeq" id="WP_204423282.1">
    <property type="nucleotide sequence ID" value="NZ_CP070228.1"/>
</dbReference>
<feature type="transmembrane region" description="Helical" evidence="1">
    <location>
        <begin position="87"/>
        <end position="107"/>
    </location>
</feature>
<organism evidence="2 3">
    <name type="scientific">Arcanobacterium phocisimile</name>
    <dbReference type="NCBI Taxonomy" id="1302235"/>
    <lineage>
        <taxon>Bacteria</taxon>
        <taxon>Bacillati</taxon>
        <taxon>Actinomycetota</taxon>
        <taxon>Actinomycetes</taxon>
        <taxon>Actinomycetales</taxon>
        <taxon>Actinomycetaceae</taxon>
        <taxon>Arcanobacterium</taxon>
    </lineage>
</organism>